<protein>
    <recommendedName>
        <fullName evidence="1">serine--tRNA ligase</fullName>
        <ecNumber evidence="1">6.1.1.11</ecNumber>
    </recommendedName>
    <alternativeName>
        <fullName evidence="7">Seryl-tRNA synthetase</fullName>
    </alternativeName>
</protein>
<evidence type="ECO:0000259" key="9">
    <source>
        <dbReference type="PROSITE" id="PS50862"/>
    </source>
</evidence>
<dbReference type="InterPro" id="IPR042103">
    <property type="entry name" value="SerRS_1_N_sf"/>
</dbReference>
<proteinExistence type="inferred from homology"/>
<dbReference type="InterPro" id="IPR006195">
    <property type="entry name" value="aa-tRNA-synth_II"/>
</dbReference>
<sequence length="445" mass="48024">MGGVLASGADPGTYHQRVIDLRLLRDDPDLVRASQRARGDDESLVDALLAADTERRAAVHRADDLRAEQKAASQSVKKATPEERPAVLERAKALAAEVKAAEEATRTADEALRTAHLAIANVVAPEVPPGGEDDAVTLRTVGEVPTYDFEVRDHLDIGTALGAIDMERGAKVSGSRFYFLTGPGALLEFALAQLAITRAVAAGFTPVVAPALVGPKAMEGTGFLGEHDEEVYRIERDDLYLVGTSEVALAGMHADEVLDLSAGPKRYAGWSSCFRREAGSYGKDTKGIIRVHWFDKVEMFSFCAPEDAEAEHLRLLQWEEEFLQALELPYRVVDIAAGDLGTSAARKFDIEAWFPTQGTYRELTSTSDCTTFQARRLSIRSRDADGKPQTVATLNGTLCAIARTIACLLEVHQRADGSVHVPVALRPWLGGHAVLSPGMSLVPTA</sequence>
<feature type="domain" description="Aminoacyl-transfer RNA synthetases class-II family profile" evidence="9">
    <location>
        <begin position="153"/>
        <end position="422"/>
    </location>
</feature>
<evidence type="ECO:0000256" key="7">
    <source>
        <dbReference type="ARBA" id="ARBA00031113"/>
    </source>
</evidence>
<gene>
    <name evidence="10" type="ORF">UFOPK3609_00916</name>
</gene>
<dbReference type="PANTHER" id="PTHR11778">
    <property type="entry name" value="SERYL-TRNA SYNTHETASE"/>
    <property type="match status" value="1"/>
</dbReference>
<evidence type="ECO:0000256" key="6">
    <source>
        <dbReference type="ARBA" id="ARBA00023146"/>
    </source>
</evidence>
<dbReference type="PROSITE" id="PS50862">
    <property type="entry name" value="AA_TRNA_LIGASE_II"/>
    <property type="match status" value="1"/>
</dbReference>
<dbReference type="AlphaFoldDB" id="A0A6J7H6A0"/>
<keyword evidence="5" id="KW-0648">Protein biosynthesis</keyword>
<dbReference type="SUPFAM" id="SSF46589">
    <property type="entry name" value="tRNA-binding arm"/>
    <property type="match status" value="1"/>
</dbReference>
<dbReference type="PRINTS" id="PR00981">
    <property type="entry name" value="TRNASYNTHSER"/>
</dbReference>
<keyword evidence="3" id="KW-0547">Nucleotide-binding</keyword>
<dbReference type="HAMAP" id="MF_00176">
    <property type="entry name" value="Ser_tRNA_synth_type1"/>
    <property type="match status" value="1"/>
</dbReference>
<evidence type="ECO:0000256" key="5">
    <source>
        <dbReference type="ARBA" id="ARBA00022917"/>
    </source>
</evidence>
<name>A0A6J7H6A0_9ZZZZ</name>
<keyword evidence="4" id="KW-0067">ATP-binding</keyword>
<evidence type="ECO:0000256" key="4">
    <source>
        <dbReference type="ARBA" id="ARBA00022840"/>
    </source>
</evidence>
<dbReference type="InterPro" id="IPR015866">
    <property type="entry name" value="Ser-tRNA-synth_1_N"/>
</dbReference>
<dbReference type="SUPFAM" id="SSF55681">
    <property type="entry name" value="Class II aaRS and biotin synthetases"/>
    <property type="match status" value="1"/>
</dbReference>
<evidence type="ECO:0000256" key="1">
    <source>
        <dbReference type="ARBA" id="ARBA00012840"/>
    </source>
</evidence>
<keyword evidence="2" id="KW-0436">Ligase</keyword>
<dbReference type="Gene3D" id="3.30.930.10">
    <property type="entry name" value="Bira Bifunctional Protein, Domain 2"/>
    <property type="match status" value="1"/>
</dbReference>
<dbReference type="InterPro" id="IPR033729">
    <property type="entry name" value="SerRS_core"/>
</dbReference>
<dbReference type="InterPro" id="IPR010978">
    <property type="entry name" value="tRNA-bd_arm"/>
</dbReference>
<dbReference type="GO" id="GO:0005524">
    <property type="term" value="F:ATP binding"/>
    <property type="evidence" value="ECO:0007669"/>
    <property type="project" value="UniProtKB-KW"/>
</dbReference>
<organism evidence="10">
    <name type="scientific">freshwater metagenome</name>
    <dbReference type="NCBI Taxonomy" id="449393"/>
    <lineage>
        <taxon>unclassified sequences</taxon>
        <taxon>metagenomes</taxon>
        <taxon>ecological metagenomes</taxon>
    </lineage>
</organism>
<reference evidence="10" key="1">
    <citation type="submission" date="2020-05" db="EMBL/GenBank/DDBJ databases">
        <authorList>
            <person name="Chiriac C."/>
            <person name="Salcher M."/>
            <person name="Ghai R."/>
            <person name="Kavagutti S V."/>
        </authorList>
    </citation>
    <scope>NUCLEOTIDE SEQUENCE</scope>
</reference>
<dbReference type="EMBL" id="CAFBMQ010000128">
    <property type="protein sequence ID" value="CAB4911880.1"/>
    <property type="molecule type" value="Genomic_DNA"/>
</dbReference>
<feature type="region of interest" description="Disordered" evidence="8">
    <location>
        <begin position="65"/>
        <end position="84"/>
    </location>
</feature>
<dbReference type="EC" id="6.1.1.11" evidence="1"/>
<dbReference type="Pfam" id="PF02403">
    <property type="entry name" value="Seryl_tRNA_N"/>
    <property type="match status" value="1"/>
</dbReference>
<evidence type="ECO:0000313" key="10">
    <source>
        <dbReference type="EMBL" id="CAB4911880.1"/>
    </source>
</evidence>
<dbReference type="Pfam" id="PF00587">
    <property type="entry name" value="tRNA-synt_2b"/>
    <property type="match status" value="1"/>
</dbReference>
<keyword evidence="6" id="KW-0030">Aminoacyl-tRNA synthetase</keyword>
<dbReference type="GO" id="GO:0004828">
    <property type="term" value="F:serine-tRNA ligase activity"/>
    <property type="evidence" value="ECO:0007669"/>
    <property type="project" value="UniProtKB-EC"/>
</dbReference>
<dbReference type="CDD" id="cd00770">
    <property type="entry name" value="SerRS_core"/>
    <property type="match status" value="1"/>
</dbReference>
<dbReference type="NCBIfam" id="TIGR00414">
    <property type="entry name" value="serS"/>
    <property type="match status" value="1"/>
</dbReference>
<accession>A0A6J7H6A0</accession>
<dbReference type="Gene3D" id="1.10.287.40">
    <property type="entry name" value="Serine-tRNA synthetase, tRNA binding domain"/>
    <property type="match status" value="1"/>
</dbReference>
<dbReference type="InterPro" id="IPR002314">
    <property type="entry name" value="aa-tRNA-synt_IIb"/>
</dbReference>
<dbReference type="InterPro" id="IPR045864">
    <property type="entry name" value="aa-tRNA-synth_II/BPL/LPL"/>
</dbReference>
<evidence type="ECO:0000256" key="8">
    <source>
        <dbReference type="SAM" id="MobiDB-lite"/>
    </source>
</evidence>
<dbReference type="PIRSF" id="PIRSF001529">
    <property type="entry name" value="Ser-tRNA-synth_IIa"/>
    <property type="match status" value="1"/>
</dbReference>
<evidence type="ECO:0000256" key="2">
    <source>
        <dbReference type="ARBA" id="ARBA00022598"/>
    </source>
</evidence>
<evidence type="ECO:0000256" key="3">
    <source>
        <dbReference type="ARBA" id="ARBA00022741"/>
    </source>
</evidence>
<dbReference type="InterPro" id="IPR002317">
    <property type="entry name" value="Ser-tRNA-ligase_type_1"/>
</dbReference>
<dbReference type="GO" id="GO:0006434">
    <property type="term" value="P:seryl-tRNA aminoacylation"/>
    <property type="evidence" value="ECO:0007669"/>
    <property type="project" value="InterPro"/>
</dbReference>